<dbReference type="RefSeq" id="XP_008081534.1">
    <property type="nucleotide sequence ID" value="XM_008083343.1"/>
</dbReference>
<feature type="domain" description="F-box" evidence="1">
    <location>
        <begin position="5"/>
        <end position="50"/>
    </location>
</feature>
<dbReference type="GeneID" id="19471602"/>
<keyword evidence="3" id="KW-1185">Reference proteome</keyword>
<dbReference type="InterPro" id="IPR036047">
    <property type="entry name" value="F-box-like_dom_sf"/>
</dbReference>
<accession>S3D292</accession>
<dbReference type="HOGENOM" id="CLU_044875_0_0_1"/>
<dbReference type="OMA" id="LECFHPS"/>
<dbReference type="SUPFAM" id="SSF81383">
    <property type="entry name" value="F-box domain"/>
    <property type="match status" value="1"/>
</dbReference>
<dbReference type="Proteomes" id="UP000016922">
    <property type="component" value="Unassembled WGS sequence"/>
</dbReference>
<gene>
    <name evidence="2" type="ORF">GLAREA_12562</name>
</gene>
<dbReference type="eggNOG" id="ENOG502SGAZ">
    <property type="taxonomic scope" value="Eukaryota"/>
</dbReference>
<evidence type="ECO:0000259" key="1">
    <source>
        <dbReference type="PROSITE" id="PS50181"/>
    </source>
</evidence>
<reference evidence="2 3" key="1">
    <citation type="journal article" date="2013" name="BMC Genomics">
        <title>Genomics-driven discovery of the pneumocandin biosynthetic gene cluster in the fungus Glarea lozoyensis.</title>
        <authorList>
            <person name="Chen L."/>
            <person name="Yue Q."/>
            <person name="Zhang X."/>
            <person name="Xiang M."/>
            <person name="Wang C."/>
            <person name="Li S."/>
            <person name="Che Y."/>
            <person name="Ortiz-Lopez F.J."/>
            <person name="Bills G.F."/>
            <person name="Liu X."/>
            <person name="An Z."/>
        </authorList>
    </citation>
    <scope>NUCLEOTIDE SEQUENCE [LARGE SCALE GENOMIC DNA]</scope>
    <source>
        <strain evidence="3">ATCC 20868 / MF5171</strain>
    </source>
</reference>
<name>S3D292_GLAL2</name>
<dbReference type="Pfam" id="PF12937">
    <property type="entry name" value="F-box-like"/>
    <property type="match status" value="1"/>
</dbReference>
<dbReference type="InterPro" id="IPR001810">
    <property type="entry name" value="F-box_dom"/>
</dbReference>
<dbReference type="PROSITE" id="PS50181">
    <property type="entry name" value="FBOX"/>
    <property type="match status" value="1"/>
</dbReference>
<dbReference type="AlphaFoldDB" id="S3D292"/>
<dbReference type="KEGG" id="glz:GLAREA_12562"/>
<evidence type="ECO:0000313" key="3">
    <source>
        <dbReference type="Proteomes" id="UP000016922"/>
    </source>
</evidence>
<evidence type="ECO:0000313" key="2">
    <source>
        <dbReference type="EMBL" id="EPE31259.1"/>
    </source>
</evidence>
<proteinExistence type="predicted"/>
<sequence length="297" mass="33345">MATSLAPIESLPNEILTSILSSFSSRSLLAFTPTCHRFHNVILRLLQRRLLEAASHKEHRLILECYHPSAKFYTPYLYCDYISTPGLDTERDFRSANSEATGQLGILSELYSYFRPLKPIDNRRSARPHPAGGWPILPPIGLVDKHEDLVCQDVSLESHELFSQLVTTTNLVKLGPKPGVFKSSATIGEGLTRVWREWLSERASFPSRSNHATVQTDNDLLWADSGNHVGLRMNVVPTSDVREPIILNRDEDPPVSYTLQYEELAVRTSQLLLMLETALDQELNHSGKAVVIGSWVS</sequence>
<organism evidence="2 3">
    <name type="scientific">Glarea lozoyensis (strain ATCC 20868 / MF5171)</name>
    <dbReference type="NCBI Taxonomy" id="1116229"/>
    <lineage>
        <taxon>Eukaryota</taxon>
        <taxon>Fungi</taxon>
        <taxon>Dikarya</taxon>
        <taxon>Ascomycota</taxon>
        <taxon>Pezizomycotina</taxon>
        <taxon>Leotiomycetes</taxon>
        <taxon>Helotiales</taxon>
        <taxon>Helotiaceae</taxon>
        <taxon>Glarea</taxon>
    </lineage>
</organism>
<dbReference type="OrthoDB" id="9981546at2759"/>
<protein>
    <submittedName>
        <fullName evidence="2">F-box</fullName>
    </submittedName>
</protein>
<dbReference type="EMBL" id="KE145362">
    <property type="protein sequence ID" value="EPE31259.1"/>
    <property type="molecule type" value="Genomic_DNA"/>
</dbReference>